<comment type="caution">
    <text evidence="1">The sequence shown here is derived from an EMBL/GenBank/DDBJ whole genome shotgun (WGS) entry which is preliminary data.</text>
</comment>
<protein>
    <submittedName>
        <fullName evidence="1">Uncharacterized protein</fullName>
    </submittedName>
</protein>
<dbReference type="NCBIfam" id="NF038356">
    <property type="entry name" value="actino_DLW39"/>
    <property type="match status" value="1"/>
</dbReference>
<organism evidence="1 2">
    <name type="scientific">Kineosporia succinea</name>
    <dbReference type="NCBI Taxonomy" id="84632"/>
    <lineage>
        <taxon>Bacteria</taxon>
        <taxon>Bacillati</taxon>
        <taxon>Actinomycetota</taxon>
        <taxon>Actinomycetes</taxon>
        <taxon>Kineosporiales</taxon>
        <taxon>Kineosporiaceae</taxon>
        <taxon>Kineosporia</taxon>
    </lineage>
</organism>
<name>A0ABT9P0Y0_9ACTN</name>
<dbReference type="EMBL" id="JAUSQZ010000001">
    <property type="protein sequence ID" value="MDP9826345.1"/>
    <property type="molecule type" value="Genomic_DNA"/>
</dbReference>
<evidence type="ECO:0000313" key="2">
    <source>
        <dbReference type="Proteomes" id="UP001235712"/>
    </source>
</evidence>
<evidence type="ECO:0000313" key="1">
    <source>
        <dbReference type="EMBL" id="MDP9826345.1"/>
    </source>
</evidence>
<sequence length="37" mass="3866">MKKLLVVAVASAAGVALWRKVGSNKPSQPWASATDKV</sequence>
<dbReference type="Proteomes" id="UP001235712">
    <property type="component" value="Unassembled WGS sequence"/>
</dbReference>
<dbReference type="InterPro" id="IPR047990">
    <property type="entry name" value="DLW39-like"/>
</dbReference>
<gene>
    <name evidence="1" type="ORF">J2S57_002094</name>
</gene>
<proteinExistence type="predicted"/>
<accession>A0ABT9P0Y0</accession>
<reference evidence="1 2" key="1">
    <citation type="submission" date="2023-07" db="EMBL/GenBank/DDBJ databases">
        <title>Sequencing the genomes of 1000 actinobacteria strains.</title>
        <authorList>
            <person name="Klenk H.-P."/>
        </authorList>
    </citation>
    <scope>NUCLEOTIDE SEQUENCE [LARGE SCALE GENOMIC DNA]</scope>
    <source>
        <strain evidence="1 2">DSM 44388</strain>
    </source>
</reference>
<keyword evidence="2" id="KW-1185">Reference proteome</keyword>
<dbReference type="RefSeq" id="WP_307241052.1">
    <property type="nucleotide sequence ID" value="NZ_JAUSQZ010000001.1"/>
</dbReference>